<evidence type="ECO:0000256" key="3">
    <source>
        <dbReference type="ARBA" id="ARBA00048267"/>
    </source>
</evidence>
<dbReference type="InterPro" id="IPR035909">
    <property type="entry name" value="CheB_C"/>
</dbReference>
<dbReference type="SUPFAM" id="SSF52738">
    <property type="entry name" value="Methylesterase CheB, C-terminal domain"/>
    <property type="match status" value="1"/>
</dbReference>
<evidence type="ECO:0000256" key="2">
    <source>
        <dbReference type="ARBA" id="ARBA00039140"/>
    </source>
</evidence>
<dbReference type="KEGG" id="pbal:CPBP_01122"/>
<name>A0A7L9RUM6_9PROT</name>
<dbReference type="RefSeq" id="WP_350331881.1">
    <property type="nucleotide sequence ID" value="NZ_CP054719.1"/>
</dbReference>
<evidence type="ECO:0000256" key="1">
    <source>
        <dbReference type="ARBA" id="ARBA00022801"/>
    </source>
</evidence>
<dbReference type="CDD" id="cd16432">
    <property type="entry name" value="CheB_Rec"/>
    <property type="match status" value="1"/>
</dbReference>
<feature type="domain" description="CheB-type methylesterase" evidence="5">
    <location>
        <begin position="137"/>
        <end position="326"/>
    </location>
</feature>
<dbReference type="Gene3D" id="3.40.50.180">
    <property type="entry name" value="Methylesterase CheB, C-terminal domain"/>
    <property type="match status" value="1"/>
</dbReference>
<sequence>MIKYILVHSQQSITTFVKQIISRLKSDVTIEIYKSITDVDTANLNRDDIVFLLQGVGSENETTVSQVKMRCMIVGSGENFKKIKISHNIPSNIIQTSYISELTNALETIFFNIENKIVENTEATAESAFLQHNSRRPRKIDFVIIGVSTGGPGVLEEFLKDINELCVPILIAQHLQKGFSSQLSAYLQELSKNTVIEVSSKVELKTGQIAIAQSGFDVEIIKQNDKVFAVRKDLNDDPFHPSIDRLFLSASLLDESIVAIVLTGMGKDGTIGAKSLKASSKYIIAQEPSTCVVDGMPKSIIESGLSDAILTPQEIIEHINAWSKFHE</sequence>
<dbReference type="EMBL" id="CP054719">
    <property type="protein sequence ID" value="QOL20330.1"/>
    <property type="molecule type" value="Genomic_DNA"/>
</dbReference>
<keyword evidence="7" id="KW-1185">Reference proteome</keyword>
<dbReference type="PANTHER" id="PTHR42872">
    <property type="entry name" value="PROTEIN-GLUTAMATE METHYLESTERASE/PROTEIN-GLUTAMINE GLUTAMINASE"/>
    <property type="match status" value="1"/>
</dbReference>
<feature type="active site" evidence="4">
    <location>
        <position position="174"/>
    </location>
</feature>
<dbReference type="GO" id="GO:0006935">
    <property type="term" value="P:chemotaxis"/>
    <property type="evidence" value="ECO:0007669"/>
    <property type="project" value="UniProtKB-UniRule"/>
</dbReference>
<gene>
    <name evidence="6" type="primary">cheB_2</name>
    <name evidence="6" type="ORF">CPBP_01122</name>
</gene>
<feature type="active site" evidence="4">
    <location>
        <position position="148"/>
    </location>
</feature>
<reference evidence="6 7" key="1">
    <citation type="submission" date="2020-06" db="EMBL/GenBank/DDBJ databases">
        <title>The endosymbiont of the kinetoplastid Bodo saltans is a Paracaedibacter-like alpha-proteobacterium possessing a putative toxin-antitoxin system.</title>
        <authorList>
            <person name="Midha S."/>
            <person name="Rigden D.J."/>
            <person name="Siozios S."/>
            <person name="Hurst G.D.D."/>
            <person name="Jackson A.P."/>
        </authorList>
    </citation>
    <scope>NUCLEOTIDE SEQUENCE [LARGE SCALE GENOMIC DNA]</scope>
    <source>
        <strain evidence="6">Lake Konstanz</strain>
    </source>
</reference>
<keyword evidence="1 4" id="KW-0378">Hydrolase</keyword>
<protein>
    <recommendedName>
        <fullName evidence="2">protein-glutamate methylesterase</fullName>
        <ecNumber evidence="2">3.1.1.61</ecNumber>
    </recommendedName>
</protein>
<dbReference type="InterPro" id="IPR000673">
    <property type="entry name" value="Sig_transdc_resp-reg_Me-estase"/>
</dbReference>
<evidence type="ECO:0000313" key="7">
    <source>
        <dbReference type="Proteomes" id="UP000594001"/>
    </source>
</evidence>
<dbReference type="GO" id="GO:0005737">
    <property type="term" value="C:cytoplasm"/>
    <property type="evidence" value="ECO:0007669"/>
    <property type="project" value="InterPro"/>
</dbReference>
<dbReference type="GO" id="GO:0000156">
    <property type="term" value="F:phosphorelay response regulator activity"/>
    <property type="evidence" value="ECO:0007669"/>
    <property type="project" value="InterPro"/>
</dbReference>
<proteinExistence type="predicted"/>
<dbReference type="AlphaFoldDB" id="A0A7L9RUM6"/>
<dbReference type="EC" id="3.1.1.61" evidence="2"/>
<dbReference type="PROSITE" id="PS50122">
    <property type="entry name" value="CHEB"/>
    <property type="match status" value="1"/>
</dbReference>
<accession>A0A7L9RUM6</accession>
<evidence type="ECO:0000259" key="5">
    <source>
        <dbReference type="PROSITE" id="PS50122"/>
    </source>
</evidence>
<keyword evidence="4" id="KW-0145">Chemotaxis</keyword>
<dbReference type="PANTHER" id="PTHR42872:SF3">
    <property type="entry name" value="PROTEIN-GLUTAMATE METHYLESTERASE_PROTEIN-GLUTAMINE GLUTAMINASE 1"/>
    <property type="match status" value="1"/>
</dbReference>
<organism evidence="6 7">
    <name type="scientific">Candidatus Bodocaedibacter vickermanii</name>
    <dbReference type="NCBI Taxonomy" id="2741701"/>
    <lineage>
        <taxon>Bacteria</taxon>
        <taxon>Pseudomonadati</taxon>
        <taxon>Pseudomonadota</taxon>
        <taxon>Alphaproteobacteria</taxon>
        <taxon>Holosporales</taxon>
        <taxon>Candidatus Paracaedibacteraceae</taxon>
        <taxon>Candidatus Bodocaedibacter</taxon>
    </lineage>
</organism>
<feature type="active site" evidence="4">
    <location>
        <position position="268"/>
    </location>
</feature>
<evidence type="ECO:0000256" key="4">
    <source>
        <dbReference type="PROSITE-ProRule" id="PRU00050"/>
    </source>
</evidence>
<comment type="catalytic activity">
    <reaction evidence="3">
        <text>[protein]-L-glutamate 5-O-methyl ester + H2O = L-glutamyl-[protein] + methanol + H(+)</text>
        <dbReference type="Rhea" id="RHEA:23236"/>
        <dbReference type="Rhea" id="RHEA-COMP:10208"/>
        <dbReference type="Rhea" id="RHEA-COMP:10311"/>
        <dbReference type="ChEBI" id="CHEBI:15377"/>
        <dbReference type="ChEBI" id="CHEBI:15378"/>
        <dbReference type="ChEBI" id="CHEBI:17790"/>
        <dbReference type="ChEBI" id="CHEBI:29973"/>
        <dbReference type="ChEBI" id="CHEBI:82795"/>
        <dbReference type="EC" id="3.1.1.61"/>
    </reaction>
</comment>
<dbReference type="Proteomes" id="UP000594001">
    <property type="component" value="Chromosome"/>
</dbReference>
<evidence type="ECO:0000313" key="6">
    <source>
        <dbReference type="EMBL" id="QOL20330.1"/>
    </source>
</evidence>
<dbReference type="GO" id="GO:0008984">
    <property type="term" value="F:protein-glutamate methylesterase activity"/>
    <property type="evidence" value="ECO:0007669"/>
    <property type="project" value="UniProtKB-EC"/>
</dbReference>
<dbReference type="Pfam" id="PF01339">
    <property type="entry name" value="CheB_methylest"/>
    <property type="match status" value="1"/>
</dbReference>